<feature type="transmembrane region" description="Helical" evidence="8">
    <location>
        <begin position="252"/>
        <end position="273"/>
    </location>
</feature>
<evidence type="ECO:0000256" key="5">
    <source>
        <dbReference type="ARBA" id="ARBA00022692"/>
    </source>
</evidence>
<dbReference type="CDD" id="cd17324">
    <property type="entry name" value="MFS_NepI_like"/>
    <property type="match status" value="1"/>
</dbReference>
<evidence type="ECO:0000256" key="1">
    <source>
        <dbReference type="ARBA" id="ARBA00004651"/>
    </source>
</evidence>
<dbReference type="Proteomes" id="UP000186132">
    <property type="component" value="Unassembled WGS sequence"/>
</dbReference>
<feature type="transmembrane region" description="Helical" evidence="8">
    <location>
        <begin position="111"/>
        <end position="131"/>
    </location>
</feature>
<evidence type="ECO:0000313" key="11">
    <source>
        <dbReference type="Proteomes" id="UP000186132"/>
    </source>
</evidence>
<sequence>MSITCAVPPRIEAGSRELRRLNLAMLAAGLSAFALLYATQALLPEIGVEFGVGATTASLTVSVTTGVLALTVLPMSAMAERLGRTRVMTAGLAVAAVSVVAGAAAPGFGSFLALRALDGLALAAVVAVAVGHIGDEVETGASGAAIGVYVSGTTVGGLLGRLVPAGVSEVASYRWSMAALGLVGAVGAAVFTLLAAPARHRPSPDGGRAAIGRQLADPGIRRLCGAAVLLMGGFVGTYNFLTFRLGRAPFDWSPAVVGLVFLAYLAGTVTSTVAARRAARHGPRAVVLAGAVLATAGLALTVPDTPLTVLPGLVVFTAGFFAAHSVASGWAATRAVDHRSQAAALYLMAYYVGSCVGGTALGLAWSAGGWPATVLVVGCCYLAAAVLVTDVPGGRRDQRV</sequence>
<evidence type="ECO:0000313" key="10">
    <source>
        <dbReference type="EMBL" id="SHG47694.1"/>
    </source>
</evidence>
<feature type="transmembrane region" description="Helical" evidence="8">
    <location>
        <begin position="370"/>
        <end position="389"/>
    </location>
</feature>
<dbReference type="PANTHER" id="PTHR43271">
    <property type="entry name" value="BLL2771 PROTEIN"/>
    <property type="match status" value="1"/>
</dbReference>
<evidence type="ECO:0000256" key="4">
    <source>
        <dbReference type="ARBA" id="ARBA00022475"/>
    </source>
</evidence>
<evidence type="ECO:0000256" key="2">
    <source>
        <dbReference type="ARBA" id="ARBA00008335"/>
    </source>
</evidence>
<dbReference type="EMBL" id="FQVU01000003">
    <property type="protein sequence ID" value="SHG47694.1"/>
    <property type="molecule type" value="Genomic_DNA"/>
</dbReference>
<dbReference type="InterPro" id="IPR020846">
    <property type="entry name" value="MFS_dom"/>
</dbReference>
<proteinExistence type="inferred from homology"/>
<feature type="transmembrane region" description="Helical" evidence="8">
    <location>
        <begin position="309"/>
        <end position="332"/>
    </location>
</feature>
<accession>A0A1M5K4L1</accession>
<dbReference type="SUPFAM" id="SSF103473">
    <property type="entry name" value="MFS general substrate transporter"/>
    <property type="match status" value="1"/>
</dbReference>
<organism evidence="10 11">
    <name type="scientific">Jatrophihabitans endophyticus</name>
    <dbReference type="NCBI Taxonomy" id="1206085"/>
    <lineage>
        <taxon>Bacteria</taxon>
        <taxon>Bacillati</taxon>
        <taxon>Actinomycetota</taxon>
        <taxon>Actinomycetes</taxon>
        <taxon>Jatrophihabitantales</taxon>
        <taxon>Jatrophihabitantaceae</taxon>
        <taxon>Jatrophihabitans</taxon>
    </lineage>
</organism>
<evidence type="ECO:0000256" key="8">
    <source>
        <dbReference type="SAM" id="Phobius"/>
    </source>
</evidence>
<protein>
    <submittedName>
        <fullName evidence="10">Predicted arabinose efflux permease, MFS family</fullName>
    </submittedName>
</protein>
<name>A0A1M5K4L1_9ACTN</name>
<keyword evidence="3" id="KW-0813">Transport</keyword>
<dbReference type="Gene3D" id="1.20.1250.20">
    <property type="entry name" value="MFS general substrate transporter like domains"/>
    <property type="match status" value="1"/>
</dbReference>
<dbReference type="InterPro" id="IPR011701">
    <property type="entry name" value="MFS"/>
</dbReference>
<feature type="transmembrane region" description="Helical" evidence="8">
    <location>
        <begin position="21"/>
        <end position="38"/>
    </location>
</feature>
<keyword evidence="7 8" id="KW-0472">Membrane</keyword>
<feature type="transmembrane region" description="Helical" evidence="8">
    <location>
        <begin position="143"/>
        <end position="163"/>
    </location>
</feature>
<evidence type="ECO:0000256" key="7">
    <source>
        <dbReference type="ARBA" id="ARBA00023136"/>
    </source>
</evidence>
<dbReference type="RefSeq" id="WP_073389689.1">
    <property type="nucleotide sequence ID" value="NZ_FQVU01000003.1"/>
</dbReference>
<feature type="transmembrane region" description="Helical" evidence="8">
    <location>
        <begin position="175"/>
        <end position="198"/>
    </location>
</feature>
<feature type="transmembrane region" description="Helical" evidence="8">
    <location>
        <begin position="219"/>
        <end position="240"/>
    </location>
</feature>
<dbReference type="GO" id="GO:0022857">
    <property type="term" value="F:transmembrane transporter activity"/>
    <property type="evidence" value="ECO:0007669"/>
    <property type="project" value="InterPro"/>
</dbReference>
<dbReference type="Pfam" id="PF07690">
    <property type="entry name" value="MFS_1"/>
    <property type="match status" value="2"/>
</dbReference>
<dbReference type="PROSITE" id="PS50850">
    <property type="entry name" value="MFS"/>
    <property type="match status" value="1"/>
</dbReference>
<keyword evidence="6 8" id="KW-1133">Transmembrane helix</keyword>
<keyword evidence="5 8" id="KW-0812">Transmembrane</keyword>
<feature type="transmembrane region" description="Helical" evidence="8">
    <location>
        <begin position="87"/>
        <end position="105"/>
    </location>
</feature>
<dbReference type="InterPro" id="IPR036259">
    <property type="entry name" value="MFS_trans_sf"/>
</dbReference>
<evidence type="ECO:0000256" key="6">
    <source>
        <dbReference type="ARBA" id="ARBA00022989"/>
    </source>
</evidence>
<reference evidence="11" key="1">
    <citation type="submission" date="2016-11" db="EMBL/GenBank/DDBJ databases">
        <authorList>
            <person name="Varghese N."/>
            <person name="Submissions S."/>
        </authorList>
    </citation>
    <scope>NUCLEOTIDE SEQUENCE [LARGE SCALE GENOMIC DNA]</scope>
    <source>
        <strain evidence="11">DSM 45627</strain>
    </source>
</reference>
<evidence type="ECO:0000256" key="3">
    <source>
        <dbReference type="ARBA" id="ARBA00022448"/>
    </source>
</evidence>
<gene>
    <name evidence="10" type="ORF">SAMN05443575_2053</name>
</gene>
<dbReference type="PANTHER" id="PTHR43271:SF1">
    <property type="entry name" value="INNER MEMBRANE TRANSPORT PROTEIN YNFM"/>
    <property type="match status" value="1"/>
</dbReference>
<keyword evidence="11" id="KW-1185">Reference proteome</keyword>
<dbReference type="OrthoDB" id="63984at2"/>
<comment type="subcellular location">
    <subcellularLocation>
        <location evidence="1">Cell membrane</location>
        <topology evidence="1">Multi-pass membrane protein</topology>
    </subcellularLocation>
</comment>
<feature type="transmembrane region" description="Helical" evidence="8">
    <location>
        <begin position="50"/>
        <end position="75"/>
    </location>
</feature>
<dbReference type="GO" id="GO:0005886">
    <property type="term" value="C:plasma membrane"/>
    <property type="evidence" value="ECO:0007669"/>
    <property type="project" value="UniProtKB-SubCell"/>
</dbReference>
<comment type="similarity">
    <text evidence="2">Belongs to the major facilitator superfamily.</text>
</comment>
<feature type="transmembrane region" description="Helical" evidence="8">
    <location>
        <begin position="285"/>
        <end position="303"/>
    </location>
</feature>
<evidence type="ECO:0000259" key="9">
    <source>
        <dbReference type="PROSITE" id="PS50850"/>
    </source>
</evidence>
<keyword evidence="4" id="KW-1003">Cell membrane</keyword>
<feature type="domain" description="Major facilitator superfamily (MFS) profile" evidence="9">
    <location>
        <begin position="17"/>
        <end position="396"/>
    </location>
</feature>
<dbReference type="AlphaFoldDB" id="A0A1M5K4L1"/>
<feature type="transmembrane region" description="Helical" evidence="8">
    <location>
        <begin position="344"/>
        <end position="364"/>
    </location>
</feature>
<dbReference type="STRING" id="1206085.SAMN05443575_2053"/>